<keyword evidence="2" id="KW-1185">Reference proteome</keyword>
<dbReference type="AlphaFoldDB" id="A0AAV3ZHS3"/>
<evidence type="ECO:0000313" key="2">
    <source>
        <dbReference type="Proteomes" id="UP000735302"/>
    </source>
</evidence>
<protein>
    <recommendedName>
        <fullName evidence="3">Secreted protein</fullName>
    </recommendedName>
</protein>
<dbReference type="EMBL" id="BLXT01002413">
    <property type="protein sequence ID" value="GFN94134.1"/>
    <property type="molecule type" value="Genomic_DNA"/>
</dbReference>
<accession>A0AAV3ZHS3</accession>
<reference evidence="1 2" key="1">
    <citation type="journal article" date="2021" name="Elife">
        <title>Chloroplast acquisition without the gene transfer in kleptoplastic sea slugs, Plakobranchus ocellatus.</title>
        <authorList>
            <person name="Maeda T."/>
            <person name="Takahashi S."/>
            <person name="Yoshida T."/>
            <person name="Shimamura S."/>
            <person name="Takaki Y."/>
            <person name="Nagai Y."/>
            <person name="Toyoda A."/>
            <person name="Suzuki Y."/>
            <person name="Arimoto A."/>
            <person name="Ishii H."/>
            <person name="Satoh N."/>
            <person name="Nishiyama T."/>
            <person name="Hasebe M."/>
            <person name="Maruyama T."/>
            <person name="Minagawa J."/>
            <person name="Obokata J."/>
            <person name="Shigenobu S."/>
        </authorList>
    </citation>
    <scope>NUCLEOTIDE SEQUENCE [LARGE SCALE GENOMIC DNA]</scope>
</reference>
<evidence type="ECO:0000313" key="1">
    <source>
        <dbReference type="EMBL" id="GFN94134.1"/>
    </source>
</evidence>
<evidence type="ECO:0008006" key="3">
    <source>
        <dbReference type="Google" id="ProtNLM"/>
    </source>
</evidence>
<comment type="caution">
    <text evidence="1">The sequence shown here is derived from an EMBL/GenBank/DDBJ whole genome shotgun (WGS) entry which is preliminary data.</text>
</comment>
<gene>
    <name evidence="1" type="ORF">PoB_002064000</name>
</gene>
<dbReference type="Proteomes" id="UP000735302">
    <property type="component" value="Unassembled WGS sequence"/>
</dbReference>
<proteinExistence type="predicted"/>
<organism evidence="1 2">
    <name type="scientific">Plakobranchus ocellatus</name>
    <dbReference type="NCBI Taxonomy" id="259542"/>
    <lineage>
        <taxon>Eukaryota</taxon>
        <taxon>Metazoa</taxon>
        <taxon>Spiralia</taxon>
        <taxon>Lophotrochozoa</taxon>
        <taxon>Mollusca</taxon>
        <taxon>Gastropoda</taxon>
        <taxon>Heterobranchia</taxon>
        <taxon>Euthyneura</taxon>
        <taxon>Panpulmonata</taxon>
        <taxon>Sacoglossa</taxon>
        <taxon>Placobranchoidea</taxon>
        <taxon>Plakobranchidae</taxon>
        <taxon>Plakobranchus</taxon>
    </lineage>
</organism>
<name>A0AAV3ZHS3_9GAST</name>
<sequence>MNVVVVVVVVITIVNIIITSLPSAATAAAAAAPAPLPPLPPSSSHKVTKNSVVSFPYQLLVDLKLFMNPITSGVSRRLKKTTETSLSFQAEFANSCTSSSPSLLPCCSATTSPAITWFPGFEPGRRFCFFCLNTSSECQRFRSSICEAYCNSP</sequence>